<proteinExistence type="predicted"/>
<name>A0A6J2TJA6_DROLE</name>
<feature type="region of interest" description="Disordered" evidence="1">
    <location>
        <begin position="753"/>
        <end position="798"/>
    </location>
</feature>
<feature type="region of interest" description="Disordered" evidence="1">
    <location>
        <begin position="425"/>
        <end position="497"/>
    </location>
</feature>
<feature type="compositionally biased region" description="Polar residues" evidence="1">
    <location>
        <begin position="50"/>
        <end position="61"/>
    </location>
</feature>
<dbReference type="Gene3D" id="3.40.50.10190">
    <property type="entry name" value="BRCT domain"/>
    <property type="match status" value="3"/>
</dbReference>
<gene>
    <name evidence="4" type="primary">LOC115624604</name>
</gene>
<keyword evidence="3" id="KW-1185">Reference proteome</keyword>
<organism evidence="3 4">
    <name type="scientific">Drosophila lebanonensis</name>
    <name type="common">Fruit fly</name>
    <name type="synonym">Scaptodrosophila lebanonensis</name>
    <dbReference type="NCBI Taxonomy" id="7225"/>
    <lineage>
        <taxon>Eukaryota</taxon>
        <taxon>Metazoa</taxon>
        <taxon>Ecdysozoa</taxon>
        <taxon>Arthropoda</taxon>
        <taxon>Hexapoda</taxon>
        <taxon>Insecta</taxon>
        <taxon>Pterygota</taxon>
        <taxon>Neoptera</taxon>
        <taxon>Endopterygota</taxon>
        <taxon>Diptera</taxon>
        <taxon>Brachycera</taxon>
        <taxon>Muscomorpha</taxon>
        <taxon>Ephydroidea</taxon>
        <taxon>Drosophilidae</taxon>
        <taxon>Scaptodrosophila</taxon>
    </lineage>
</organism>
<feature type="compositionally biased region" description="Basic and acidic residues" evidence="1">
    <location>
        <begin position="870"/>
        <end position="883"/>
    </location>
</feature>
<dbReference type="SMART" id="SM00292">
    <property type="entry name" value="BRCT"/>
    <property type="match status" value="2"/>
</dbReference>
<feature type="region of interest" description="Disordered" evidence="1">
    <location>
        <begin position="342"/>
        <end position="391"/>
    </location>
</feature>
<dbReference type="GO" id="GO:0000278">
    <property type="term" value="P:mitotic cell cycle"/>
    <property type="evidence" value="ECO:0007669"/>
    <property type="project" value="TreeGrafter"/>
</dbReference>
<dbReference type="InterPro" id="IPR036420">
    <property type="entry name" value="BRCT_dom_sf"/>
</dbReference>
<dbReference type="CDD" id="cd17736">
    <property type="entry name" value="BRCT_microcephalin_rpt2"/>
    <property type="match status" value="1"/>
</dbReference>
<accession>A0A6J2TJA6</accession>
<feature type="domain" description="BRCT" evidence="2">
    <location>
        <begin position="916"/>
        <end position="974"/>
    </location>
</feature>
<dbReference type="SUPFAM" id="SSF52113">
    <property type="entry name" value="BRCT domain"/>
    <property type="match status" value="3"/>
</dbReference>
<feature type="compositionally biased region" description="Basic and acidic residues" evidence="1">
    <location>
        <begin position="35"/>
        <end position="49"/>
    </location>
</feature>
<protein>
    <submittedName>
        <fullName evidence="4">Uncharacterized protein LOC115624604 isoform X1</fullName>
    </submittedName>
</protein>
<evidence type="ECO:0000313" key="3">
    <source>
        <dbReference type="Proteomes" id="UP000504634"/>
    </source>
</evidence>
<dbReference type="InterPro" id="IPR001357">
    <property type="entry name" value="BRCT_dom"/>
</dbReference>
<dbReference type="Pfam" id="PF00533">
    <property type="entry name" value="BRCT"/>
    <property type="match status" value="1"/>
</dbReference>
<evidence type="ECO:0000256" key="1">
    <source>
        <dbReference type="SAM" id="MobiDB-lite"/>
    </source>
</evidence>
<dbReference type="PANTHER" id="PTHR14625">
    <property type="entry name" value="MICROCEPHALIN"/>
    <property type="match status" value="1"/>
</dbReference>
<dbReference type="PANTHER" id="PTHR14625:SF3">
    <property type="entry name" value="MICROCEPHALIN"/>
    <property type="match status" value="1"/>
</dbReference>
<feature type="region of interest" description="Disordered" evidence="1">
    <location>
        <begin position="643"/>
        <end position="663"/>
    </location>
</feature>
<dbReference type="Pfam" id="PF12738">
    <property type="entry name" value="PTCB-BRCT"/>
    <property type="match status" value="1"/>
</dbReference>
<feature type="domain" description="BRCT" evidence="2">
    <location>
        <begin position="226"/>
        <end position="316"/>
    </location>
</feature>
<dbReference type="AlphaFoldDB" id="A0A6J2TJA6"/>
<evidence type="ECO:0000313" key="4">
    <source>
        <dbReference type="RefSeq" id="XP_030375213.1"/>
    </source>
</evidence>
<feature type="region of interest" description="Disordered" evidence="1">
    <location>
        <begin position="26"/>
        <end position="66"/>
    </location>
</feature>
<dbReference type="InterPro" id="IPR022047">
    <property type="entry name" value="Microcephalin-like"/>
</dbReference>
<dbReference type="GeneID" id="115624604"/>
<dbReference type="OrthoDB" id="2384350at2759"/>
<dbReference type="Proteomes" id="UP000504634">
    <property type="component" value="Unplaced"/>
</dbReference>
<reference evidence="4" key="1">
    <citation type="submission" date="2025-08" db="UniProtKB">
        <authorList>
            <consortium name="RefSeq"/>
        </authorList>
    </citation>
    <scope>IDENTIFICATION</scope>
    <source>
        <strain evidence="4">11010-0011.00</strain>
        <tissue evidence="4">Whole body</tissue>
    </source>
</reference>
<feature type="compositionally biased region" description="Polar residues" evidence="1">
    <location>
        <begin position="425"/>
        <end position="438"/>
    </location>
</feature>
<dbReference type="CDD" id="cd17716">
    <property type="entry name" value="BRCT_microcephalin_rpt1"/>
    <property type="match status" value="1"/>
</dbReference>
<dbReference type="PROSITE" id="PS50172">
    <property type="entry name" value="BRCT"/>
    <property type="match status" value="2"/>
</dbReference>
<sequence>MQAMERFNHCVPSWKTKHYGAVVGNAAQKQKRGGKRDATFKRQPLKENSDSNTDNSEAQSTPHKRQEKHLELLNKFRQQANSTTVHSDTNDEFKDFDVSHIPMEPRTTKGAITVQLVAPVAKIQQETTMENEAPGRNLENSRAELDMRAIKSTTTCSIPAITTQSKQDPCFERMQRDLNSPSAFLRARAIRALKSPSKAAYTQFDVPHEEQSIITTEERNPPAEPTLADILKDVIVYVEVRSGVDNRSEGVKTVIAKMGAQVNDRLLRTTTHVVFKDGLLSTYKKACSWNVPVVSILWIEACKMHRKLCPPEMFPISNKHLYEYPELFPKLSRVRCIQPGAELNRRPRKRVGGTPTGSKDVEREKTAIKKANTTSETTTPTSTPTSRQKKDITHFFKPLSLTKQIHAICDEASAESPATKLLNRISSGQFTPVQTASKQKQEHVDDNGSGDSPNVQPPNKPRTKRSLSFAETRSEGPMTRRRSSVGLAPVTTPAPMTRRSSSLHVFNNTLDNKTVDGETIPEPRLTRRRSLMSLGTNSVVEPSTPKVCKKPSVQSIAEETLAEPVVKNVTNCMEMSLEVSVEQSAAIVPKQRATVYTLESMEISNVHCRSVFTSSTDLANLDTPAKGSDRNLLTNVMTQTSIHSTDGEHTPVPVFSSTRLPGSAPSRRSIYSVDIELINERINSINKSSQRRSLAMMQQDNLPPTLNKSSRDTPLAVAQPSTVDANHTNNNTAEVTPSQPKMRKLFTPNEEIIFSPPKSCKKSRPSLCATMPNSSTNKRRRTLAAAPATPSTDYKKKEVANTMNGSGDEAMLKAIQLKTLGRRSTLDFEQANSGKAPPPTENIVQSNNEDAKATDEDNDTTERFMTPVGSEEKITANTEEKPPPKKRRRISRTLVHTNMHQEQIQVIHQAIRKIRGVRLDPTVGPRTTHLISLEPRRTLNLLRGLMRGVWIVTYNWILDSVRAGKWVNEEAYELTSFSRAVEICRTERQAFGVHYRCELFRYMESFYVSSLCRPVHFNNMKELLLLGGATLTENRYKAKYVIGDKRRAEDDRIYLSPYWVLDSISAMQIQKFGKYIMKSAIVTPVGIIYENPQEMRITYQDPEFIIDK</sequence>
<feature type="region of interest" description="Disordered" evidence="1">
    <location>
        <begin position="826"/>
        <end position="887"/>
    </location>
</feature>
<dbReference type="CDD" id="cd17751">
    <property type="entry name" value="BRCT_microcephalin_rpt3"/>
    <property type="match status" value="1"/>
</dbReference>
<dbReference type="RefSeq" id="XP_030375213.1">
    <property type="nucleotide sequence ID" value="XM_030519353.1"/>
</dbReference>
<feature type="compositionally biased region" description="Low complexity" evidence="1">
    <location>
        <begin position="373"/>
        <end position="386"/>
    </location>
</feature>
<evidence type="ECO:0000259" key="2">
    <source>
        <dbReference type="PROSITE" id="PS50172"/>
    </source>
</evidence>